<accession>A0A8T1LTW7</accession>
<keyword evidence="7" id="KW-0342">GTP-binding</keyword>
<feature type="region of interest" description="Disordered" evidence="15">
    <location>
        <begin position="1009"/>
        <end position="1030"/>
    </location>
</feature>
<comment type="caution">
    <text evidence="19">The sequence shown here is derived from an EMBL/GenBank/DDBJ whole genome shotgun (WGS) entry which is preliminary data.</text>
</comment>
<dbReference type="GO" id="GO:0005524">
    <property type="term" value="F:ATP binding"/>
    <property type="evidence" value="ECO:0007669"/>
    <property type="project" value="InterPro"/>
</dbReference>
<feature type="compositionally biased region" description="Basic residues" evidence="15">
    <location>
        <begin position="1077"/>
        <end position="1086"/>
    </location>
</feature>
<keyword evidence="11 13" id="KW-0456">Lyase</keyword>
<evidence type="ECO:0000313" key="20">
    <source>
        <dbReference type="Proteomes" id="UP000286415"/>
    </source>
</evidence>
<dbReference type="Pfam" id="PF00211">
    <property type="entry name" value="Guanylate_cyc"/>
    <property type="match status" value="1"/>
</dbReference>
<dbReference type="Pfam" id="PF07714">
    <property type="entry name" value="PK_Tyr_Ser-Thr"/>
    <property type="match status" value="1"/>
</dbReference>
<sequence>LRGKSFGRPQPVFIRTRPQPYDIAAAVLTLLEHYHWDKIAYLTTQDKDYAFTAEVIRNTLIKHGIEILYTASFPHPQLYGLLRNHFRPIVEESYRKARIYIVIGEGHDSFSLLETLREADLLKSGDYFVVGIDKRTYDPVSLQVSDEMNLKGSCLHTDPNCHKAYMLLTHTPPRTNVCSALHEYNMCYLKKAPFQFNLSSEYFTPQTEAGYLMDAVWLYAVSAGEILNAGGTVSNVSRGDLISERLINRNYVSSLGYLNEINERGDAQGNYTVVMGVPEETDIPDDLQGCTFLCDVNRTTEWYKSHTPMLPEDCRTKNSLDTTFCHHLNSNANSRRSRIRFRPVGMFYPTTEPVSFTRKGAVRKREISYWTQDSEVNHLEFDTTNGTRITYDFSGTLPLLAQLSEKTKRYTFRILPGREVHWISGHPPPSEPPCGFDDRKCRRTRRRCLRIGLSVLCTVATSLLIGLVLLYRSRKFEKELERLLWKVEYQEIVLSDAPDHSSPPSPFVNLLLNSPNRPGYFSSQRENQADLDEISRQLAINAANMAVFTSNAQRRQARRMLTLPSDKSVTNVSGTDPVTLSDSVLGDVSSPRHHSIASSSLQVKELDSEKHQESTEHHKNWNTSSGAFFSFPTKQERHPLLFVPTVLPPECTEARLGGGLCSWTTPSTVRGTYRKKPVAVHRLNIRLVNINREVKTSLKLLRDISHSNLCQFVGACVEQDHVCVLWDYMPRGSLRDIFQPDRPKLKPIFLTSLTLDLIRGLTFLHESDLRYHGNLKSTNCLIDSRWMLKLTDFGLTAFRVGESFAHLDDNAYFSRLIWTSPELLRRTLALLVSGQLCAFSHPQLALLTEQLVSQGITFTLNHCRRTTDGESEVVKNARNSESPTFLGTQAGYPADHGPNNKNVQFQTGFTSRDKELITHGQKESDLSTVSSESRRYALSSRLVRRRHLSQSDLPLQTDHKCAVETHEHRRFSQVDSYLPSVERTESDSGRINVLYQKWRPELSVRADWKEHRTKRRPVQPPKNGCSPSIVERKPKLSTILIHPEGASFVDQSVNHYRNHGDHCEQLSSGSHTNLHSPFHRPRKVHHKSPDRSSRRRRRAILGLDWFYKQCNSRRCRRKPLGFSARHSKNPSNPFRNSTSILEPSMAWRFFTHKQNAVQLPEVRDPIGSMQMADIYALGMVLFELYYQNDPYKHNRHKPKEIIRRVIVLNDEFKIPYRPNLSQLSREEKYVTDCIEACWAENPLDRPTIKQVAARLRPVSSGRHTNIMDNLMSLMEEYAVELEKLVAARSAELMEEKSRTEQLLYQMLPEPVAEQLKRGKLVEPEAFDSVTIYFSDICGFTEWSSTASAFEVVSLLNELYTRFDAVLSSYDVYKVETIGDAYMVVSGLPKRNENHAGEIASMSLRLLQDIKENFTLSLRIGIHSGPCAAGVVGTKMPRYCLFGDTVNTASRMESHGEPCRIHCSEQCKQQLDRLGVYVLQERGLISIKGKGMVRTYWLLHKTKPSLTARKFLPRPAPYEGRNLWNPVFQDAGCSQTPEDPDAPRSFGSGGPAERKSESDDTNLIVNAFAHPTTSLGSTDINRTRLSRPSWFARTLSASTERYFGCSRDRTIVDKGRDSPLSRLGIDAVHTHLHARNGHTDR</sequence>
<protein>
    <recommendedName>
        <fullName evidence="2 14">Guanylate cyclase</fullName>
        <ecNumber evidence="2 14">4.6.1.2</ecNumber>
    </recommendedName>
</protein>
<dbReference type="PROSITE" id="PS00452">
    <property type="entry name" value="GUANYLATE_CYCLASE_1"/>
    <property type="match status" value="1"/>
</dbReference>
<dbReference type="InterPro" id="IPR011009">
    <property type="entry name" value="Kinase-like_dom_sf"/>
</dbReference>
<evidence type="ECO:0000256" key="14">
    <source>
        <dbReference type="RuleBase" id="RU003431"/>
    </source>
</evidence>
<keyword evidence="9" id="KW-0675">Receptor</keyword>
<evidence type="ECO:0000256" key="3">
    <source>
        <dbReference type="ARBA" id="ARBA00022692"/>
    </source>
</evidence>
<dbReference type="InterPro" id="IPR028082">
    <property type="entry name" value="Peripla_BP_I"/>
</dbReference>
<dbReference type="FunFam" id="3.30.70.1230:FF:000004">
    <property type="entry name" value="Guanylate cyclase"/>
    <property type="match status" value="1"/>
</dbReference>
<dbReference type="GO" id="GO:0004672">
    <property type="term" value="F:protein kinase activity"/>
    <property type="evidence" value="ECO:0007669"/>
    <property type="project" value="InterPro"/>
</dbReference>
<evidence type="ECO:0000256" key="9">
    <source>
        <dbReference type="ARBA" id="ARBA00023170"/>
    </source>
</evidence>
<evidence type="ECO:0000256" key="12">
    <source>
        <dbReference type="ARBA" id="ARBA00023293"/>
    </source>
</evidence>
<evidence type="ECO:0000256" key="6">
    <source>
        <dbReference type="ARBA" id="ARBA00022989"/>
    </source>
</evidence>
<dbReference type="GO" id="GO:0005886">
    <property type="term" value="C:plasma membrane"/>
    <property type="evidence" value="ECO:0007669"/>
    <property type="project" value="TreeGrafter"/>
</dbReference>
<feature type="compositionally biased region" description="Polar residues" evidence="15">
    <location>
        <begin position="567"/>
        <end position="582"/>
    </location>
</feature>
<feature type="compositionally biased region" description="Basic and acidic residues" evidence="15">
    <location>
        <begin position="604"/>
        <end position="619"/>
    </location>
</feature>
<dbReference type="CDD" id="cd07302">
    <property type="entry name" value="CHD"/>
    <property type="match status" value="1"/>
</dbReference>
<keyword evidence="12 14" id="KW-0141">cGMP biosynthesis</keyword>
<dbReference type="PROSITE" id="PS50125">
    <property type="entry name" value="GUANYLATE_CYCLASE_2"/>
    <property type="match status" value="1"/>
</dbReference>
<dbReference type="InterPro" id="IPR050401">
    <property type="entry name" value="Cyclic_nucleotide_synthase"/>
</dbReference>
<evidence type="ECO:0000256" key="13">
    <source>
        <dbReference type="RuleBase" id="RU000405"/>
    </source>
</evidence>
<dbReference type="SUPFAM" id="SSF56112">
    <property type="entry name" value="Protein kinase-like (PK-like)"/>
    <property type="match status" value="2"/>
</dbReference>
<feature type="region of interest" description="Disordered" evidence="15">
    <location>
        <begin position="567"/>
        <end position="619"/>
    </location>
</feature>
<dbReference type="InterPro" id="IPR001828">
    <property type="entry name" value="ANF_lig-bd_rcpt"/>
</dbReference>
<dbReference type="InterPro" id="IPR029787">
    <property type="entry name" value="Nucleotide_cyclase"/>
</dbReference>
<feature type="domain" description="Guanylate cyclase" evidence="18">
    <location>
        <begin position="1330"/>
        <end position="1452"/>
    </location>
</feature>
<evidence type="ECO:0000256" key="16">
    <source>
        <dbReference type="SAM" id="Phobius"/>
    </source>
</evidence>
<dbReference type="InterPro" id="IPR018297">
    <property type="entry name" value="A/G_cyclase_CS"/>
</dbReference>
<comment type="subcellular location">
    <subcellularLocation>
        <location evidence="1">Membrane</location>
        <topology evidence="1">Single-pass type I membrane protein</topology>
    </subcellularLocation>
</comment>
<evidence type="ECO:0000256" key="7">
    <source>
        <dbReference type="ARBA" id="ARBA00023134"/>
    </source>
</evidence>
<comment type="similarity">
    <text evidence="13">Belongs to the adenylyl cyclase class-4/guanylyl cyclase family.</text>
</comment>
<dbReference type="EC" id="4.6.1.2" evidence="2 14"/>
<dbReference type="Proteomes" id="UP000286415">
    <property type="component" value="Unassembled WGS sequence"/>
</dbReference>
<feature type="domain" description="Protein kinase" evidence="17">
    <location>
        <begin position="650"/>
        <end position="953"/>
    </location>
</feature>
<dbReference type="GO" id="GO:0007168">
    <property type="term" value="P:receptor guanylyl cyclase signaling pathway"/>
    <property type="evidence" value="ECO:0007669"/>
    <property type="project" value="TreeGrafter"/>
</dbReference>
<keyword evidence="6 16" id="KW-1133">Transmembrane helix</keyword>
<evidence type="ECO:0000259" key="17">
    <source>
        <dbReference type="PROSITE" id="PS50011"/>
    </source>
</evidence>
<comment type="catalytic activity">
    <reaction evidence="14">
        <text>GTP = 3',5'-cyclic GMP + diphosphate</text>
        <dbReference type="Rhea" id="RHEA:13665"/>
        <dbReference type="ChEBI" id="CHEBI:33019"/>
        <dbReference type="ChEBI" id="CHEBI:37565"/>
        <dbReference type="ChEBI" id="CHEBI:57746"/>
        <dbReference type="EC" id="4.6.1.2"/>
    </reaction>
</comment>
<feature type="transmembrane region" description="Helical" evidence="16">
    <location>
        <begin position="448"/>
        <end position="471"/>
    </location>
</feature>
<dbReference type="GO" id="GO:0005525">
    <property type="term" value="F:GTP binding"/>
    <property type="evidence" value="ECO:0007669"/>
    <property type="project" value="UniProtKB-KW"/>
</dbReference>
<dbReference type="EMBL" id="NIRI02000077">
    <property type="protein sequence ID" value="KAG5441167.1"/>
    <property type="molecule type" value="Genomic_DNA"/>
</dbReference>
<keyword evidence="3 16" id="KW-0812">Transmembrane</keyword>
<evidence type="ECO:0000256" key="8">
    <source>
        <dbReference type="ARBA" id="ARBA00023136"/>
    </source>
</evidence>
<feature type="region of interest" description="Disordered" evidence="15">
    <location>
        <begin position="1061"/>
        <end position="1094"/>
    </location>
</feature>
<evidence type="ECO:0000313" key="19">
    <source>
        <dbReference type="EMBL" id="KAG5441167.1"/>
    </source>
</evidence>
<dbReference type="SUPFAM" id="SSF55073">
    <property type="entry name" value="Nucleotide cyclase"/>
    <property type="match status" value="1"/>
</dbReference>
<keyword evidence="20" id="KW-1185">Reference proteome</keyword>
<dbReference type="InterPro" id="IPR001245">
    <property type="entry name" value="Ser-Thr/Tyr_kinase_cat_dom"/>
</dbReference>
<evidence type="ECO:0000256" key="10">
    <source>
        <dbReference type="ARBA" id="ARBA00023180"/>
    </source>
</evidence>
<dbReference type="SUPFAM" id="SSF53822">
    <property type="entry name" value="Periplasmic binding protein-like I"/>
    <property type="match status" value="1"/>
</dbReference>
<feature type="non-terminal residue" evidence="19">
    <location>
        <position position="1"/>
    </location>
</feature>
<evidence type="ECO:0000256" key="11">
    <source>
        <dbReference type="ARBA" id="ARBA00023239"/>
    </source>
</evidence>
<dbReference type="GO" id="GO:0001653">
    <property type="term" value="F:peptide receptor activity"/>
    <property type="evidence" value="ECO:0007669"/>
    <property type="project" value="TreeGrafter"/>
</dbReference>
<keyword evidence="8 16" id="KW-0472">Membrane</keyword>
<dbReference type="PANTHER" id="PTHR11920">
    <property type="entry name" value="GUANYLYL CYCLASE"/>
    <property type="match status" value="1"/>
</dbReference>
<evidence type="ECO:0000256" key="1">
    <source>
        <dbReference type="ARBA" id="ARBA00004479"/>
    </source>
</evidence>
<name>A0A8T1LTW7_CLOSI</name>
<evidence type="ECO:0000259" key="18">
    <source>
        <dbReference type="PROSITE" id="PS50125"/>
    </source>
</evidence>
<dbReference type="PANTHER" id="PTHR11920:SF501">
    <property type="entry name" value="GUANYLATE CYCLASE 32E"/>
    <property type="match status" value="1"/>
</dbReference>
<feature type="compositionally biased region" description="Polar residues" evidence="15">
    <location>
        <begin position="1065"/>
        <end position="1075"/>
    </location>
</feature>
<keyword evidence="4" id="KW-0732">Signal</keyword>
<dbReference type="GO" id="GO:0004383">
    <property type="term" value="F:guanylate cyclase activity"/>
    <property type="evidence" value="ECO:0007669"/>
    <property type="project" value="UniProtKB-EC"/>
</dbReference>
<dbReference type="InterPro" id="IPR000719">
    <property type="entry name" value="Prot_kinase_dom"/>
</dbReference>
<proteinExistence type="inferred from homology"/>
<dbReference type="SMART" id="SM00044">
    <property type="entry name" value="CYCc"/>
    <property type="match status" value="1"/>
</dbReference>
<evidence type="ECO:0000256" key="5">
    <source>
        <dbReference type="ARBA" id="ARBA00022741"/>
    </source>
</evidence>
<keyword evidence="5" id="KW-0547">Nucleotide-binding</keyword>
<evidence type="ECO:0000256" key="2">
    <source>
        <dbReference type="ARBA" id="ARBA00012202"/>
    </source>
</evidence>
<dbReference type="Gene3D" id="3.40.50.2300">
    <property type="match status" value="2"/>
</dbReference>
<dbReference type="Gene3D" id="3.30.70.1230">
    <property type="entry name" value="Nucleotide cyclase"/>
    <property type="match status" value="1"/>
</dbReference>
<evidence type="ECO:0000256" key="15">
    <source>
        <dbReference type="SAM" id="MobiDB-lite"/>
    </source>
</evidence>
<evidence type="ECO:0000256" key="4">
    <source>
        <dbReference type="ARBA" id="ARBA00022729"/>
    </source>
</evidence>
<gene>
    <name evidence="19" type="ORF">CSKR_102736</name>
</gene>
<organism evidence="19 20">
    <name type="scientific">Clonorchis sinensis</name>
    <name type="common">Chinese liver fluke</name>
    <dbReference type="NCBI Taxonomy" id="79923"/>
    <lineage>
        <taxon>Eukaryota</taxon>
        <taxon>Metazoa</taxon>
        <taxon>Spiralia</taxon>
        <taxon>Lophotrochozoa</taxon>
        <taxon>Platyhelminthes</taxon>
        <taxon>Trematoda</taxon>
        <taxon>Digenea</taxon>
        <taxon>Opisthorchiida</taxon>
        <taxon>Opisthorchiata</taxon>
        <taxon>Opisthorchiidae</taxon>
        <taxon>Clonorchis</taxon>
    </lineage>
</organism>
<keyword evidence="10" id="KW-0325">Glycoprotein</keyword>
<dbReference type="InterPro" id="IPR001054">
    <property type="entry name" value="A/G_cyclase"/>
</dbReference>
<dbReference type="GO" id="GO:0004016">
    <property type="term" value="F:adenylate cyclase activity"/>
    <property type="evidence" value="ECO:0007669"/>
    <property type="project" value="TreeGrafter"/>
</dbReference>
<dbReference type="OrthoDB" id="6259959at2759"/>
<reference evidence="19 20" key="2">
    <citation type="journal article" date="2021" name="Genomics">
        <title>High-quality reference genome for Clonorchis sinensis.</title>
        <authorList>
            <person name="Young N.D."/>
            <person name="Stroehlein A.J."/>
            <person name="Kinkar L."/>
            <person name="Wang T."/>
            <person name="Sohn W.M."/>
            <person name="Chang B.C.H."/>
            <person name="Kaur P."/>
            <person name="Weisz D."/>
            <person name="Dudchenko O."/>
            <person name="Aiden E.L."/>
            <person name="Korhonen P.K."/>
            <person name="Gasser R.B."/>
        </authorList>
    </citation>
    <scope>NUCLEOTIDE SEQUENCE [LARGE SCALE GENOMIC DNA]</scope>
    <source>
        <strain evidence="19">Cs-k2</strain>
    </source>
</reference>
<feature type="region of interest" description="Disordered" evidence="15">
    <location>
        <begin position="1528"/>
        <end position="1558"/>
    </location>
</feature>
<reference evidence="19 20" key="1">
    <citation type="journal article" date="2018" name="Biotechnol. Adv.">
        <title>Improved genomic resources and new bioinformatic workflow for the carcinogenic parasite Clonorchis sinensis: Biotechnological implications.</title>
        <authorList>
            <person name="Wang D."/>
            <person name="Korhonen P.K."/>
            <person name="Gasser R.B."/>
            <person name="Young N.D."/>
        </authorList>
    </citation>
    <scope>NUCLEOTIDE SEQUENCE [LARGE SCALE GENOMIC DNA]</scope>
    <source>
        <strain evidence="19">Cs-k2</strain>
    </source>
</reference>
<dbReference type="Gene3D" id="1.10.510.10">
    <property type="entry name" value="Transferase(Phosphotransferase) domain 1"/>
    <property type="match status" value="2"/>
</dbReference>
<dbReference type="Pfam" id="PF01094">
    <property type="entry name" value="ANF_receptor"/>
    <property type="match status" value="1"/>
</dbReference>
<dbReference type="GO" id="GO:0035556">
    <property type="term" value="P:intracellular signal transduction"/>
    <property type="evidence" value="ECO:0007669"/>
    <property type="project" value="InterPro"/>
</dbReference>
<dbReference type="PROSITE" id="PS50011">
    <property type="entry name" value="PROTEIN_KINASE_DOM"/>
    <property type="match status" value="1"/>
</dbReference>
<dbReference type="Gene3D" id="6.10.250.780">
    <property type="match status" value="1"/>
</dbReference>